<dbReference type="PANTHER" id="PTHR43399">
    <property type="entry name" value="SUBTILISIN-RELATED"/>
    <property type="match status" value="1"/>
</dbReference>
<dbReference type="InterPro" id="IPR015500">
    <property type="entry name" value="Peptidase_S8_subtilisin-rel"/>
</dbReference>
<comment type="similarity">
    <text evidence="1 5">Belongs to the peptidase S8 family.</text>
</comment>
<dbReference type="SUPFAM" id="SSF52743">
    <property type="entry name" value="Subtilisin-like"/>
    <property type="match status" value="1"/>
</dbReference>
<dbReference type="NCBIfam" id="TIGR04183">
    <property type="entry name" value="Por_Secre_tail"/>
    <property type="match status" value="1"/>
</dbReference>
<keyword evidence="12" id="KW-1185">Reference proteome</keyword>
<feature type="active site" description="Charge relay system" evidence="5">
    <location>
        <position position="130"/>
    </location>
</feature>
<dbReference type="InterPro" id="IPR034058">
    <property type="entry name" value="TagA/B/C/D_pept_dom"/>
</dbReference>
<evidence type="ECO:0000259" key="9">
    <source>
        <dbReference type="Pfam" id="PF18962"/>
    </source>
</evidence>
<evidence type="ECO:0000256" key="7">
    <source>
        <dbReference type="SAM" id="SignalP"/>
    </source>
</evidence>
<protein>
    <submittedName>
        <fullName evidence="11">T9SS C-terminal target domain-containing protein</fullName>
    </submittedName>
</protein>
<proteinExistence type="inferred from homology"/>
<dbReference type="InterPro" id="IPR026444">
    <property type="entry name" value="Secre_tail"/>
</dbReference>
<dbReference type="CDD" id="cd04842">
    <property type="entry name" value="Peptidases_S8_Kp43_protease"/>
    <property type="match status" value="1"/>
</dbReference>
<keyword evidence="2 5" id="KW-0645">Protease</keyword>
<dbReference type="Proteomes" id="UP000256708">
    <property type="component" value="Unassembled WGS sequence"/>
</dbReference>
<dbReference type="InterPro" id="IPR051048">
    <property type="entry name" value="Peptidase_S8/S53_subtilisin"/>
</dbReference>
<feature type="region of interest" description="Disordered" evidence="6">
    <location>
        <begin position="980"/>
        <end position="1007"/>
    </location>
</feature>
<feature type="domain" description="Secretion system C-terminal sorting" evidence="9">
    <location>
        <begin position="1180"/>
        <end position="1256"/>
    </location>
</feature>
<comment type="caution">
    <text evidence="11">The sequence shown here is derived from an EMBL/GenBank/DDBJ whole genome shotgun (WGS) entry which is preliminary data.</text>
</comment>
<dbReference type="SUPFAM" id="SSF49785">
    <property type="entry name" value="Galactose-binding domain-like"/>
    <property type="match status" value="1"/>
</dbReference>
<dbReference type="PROSITE" id="PS00138">
    <property type="entry name" value="SUBTILASE_SER"/>
    <property type="match status" value="1"/>
</dbReference>
<evidence type="ECO:0000256" key="5">
    <source>
        <dbReference type="PROSITE-ProRule" id="PRU01240"/>
    </source>
</evidence>
<evidence type="ECO:0000313" key="12">
    <source>
        <dbReference type="Proteomes" id="UP000256708"/>
    </source>
</evidence>
<organism evidence="11 12">
    <name type="scientific">Pontibacter diazotrophicus</name>
    <dbReference type="NCBI Taxonomy" id="1400979"/>
    <lineage>
        <taxon>Bacteria</taxon>
        <taxon>Pseudomonadati</taxon>
        <taxon>Bacteroidota</taxon>
        <taxon>Cytophagia</taxon>
        <taxon>Cytophagales</taxon>
        <taxon>Hymenobacteraceae</taxon>
        <taxon>Pontibacter</taxon>
    </lineage>
</organism>
<dbReference type="InterPro" id="IPR023828">
    <property type="entry name" value="Peptidase_S8_Ser-AS"/>
</dbReference>
<dbReference type="Pfam" id="PF20009">
    <property type="entry name" value="GEVED"/>
    <property type="match status" value="1"/>
</dbReference>
<dbReference type="GO" id="GO:0006508">
    <property type="term" value="P:proteolysis"/>
    <property type="evidence" value="ECO:0007669"/>
    <property type="project" value="UniProtKB-KW"/>
</dbReference>
<evidence type="ECO:0000259" key="8">
    <source>
        <dbReference type="Pfam" id="PF00082"/>
    </source>
</evidence>
<feature type="signal peptide" evidence="7">
    <location>
        <begin position="1"/>
        <end position="21"/>
    </location>
</feature>
<keyword evidence="4 5" id="KW-0720">Serine protease</keyword>
<dbReference type="PROSITE" id="PS51892">
    <property type="entry name" value="SUBTILASE"/>
    <property type="match status" value="1"/>
</dbReference>
<dbReference type="AlphaFoldDB" id="A0A3D8LA87"/>
<dbReference type="RefSeq" id="WP_115566920.1">
    <property type="nucleotide sequence ID" value="NZ_QRGR01000020.1"/>
</dbReference>
<dbReference type="EMBL" id="QRGR01000020">
    <property type="protein sequence ID" value="RDV13872.1"/>
    <property type="molecule type" value="Genomic_DNA"/>
</dbReference>
<dbReference type="GO" id="GO:0004252">
    <property type="term" value="F:serine-type endopeptidase activity"/>
    <property type="evidence" value="ECO:0007669"/>
    <property type="project" value="UniProtKB-UniRule"/>
</dbReference>
<dbReference type="PRINTS" id="PR00723">
    <property type="entry name" value="SUBTILISIN"/>
</dbReference>
<feature type="domain" description="GEVED" evidence="10">
    <location>
        <begin position="662"/>
        <end position="740"/>
    </location>
</feature>
<evidence type="ECO:0000256" key="6">
    <source>
        <dbReference type="SAM" id="MobiDB-lite"/>
    </source>
</evidence>
<accession>A0A3D8LA87</accession>
<feature type="compositionally biased region" description="Polar residues" evidence="6">
    <location>
        <begin position="980"/>
        <end position="994"/>
    </location>
</feature>
<evidence type="ECO:0000256" key="4">
    <source>
        <dbReference type="ARBA" id="ARBA00022825"/>
    </source>
</evidence>
<dbReference type="InterPro" id="IPR036852">
    <property type="entry name" value="Peptidase_S8/S53_dom_sf"/>
</dbReference>
<keyword evidence="3 5" id="KW-0378">Hydrolase</keyword>
<feature type="domain" description="Peptidase S8/S53" evidence="8">
    <location>
        <begin position="143"/>
        <end position="443"/>
    </location>
</feature>
<gene>
    <name evidence="11" type="ORF">DXT99_17755</name>
</gene>
<name>A0A3D8LA87_9BACT</name>
<feature type="chain" id="PRO_5017622714" evidence="7">
    <location>
        <begin position="22"/>
        <end position="1258"/>
    </location>
</feature>
<dbReference type="InterPro" id="IPR008979">
    <property type="entry name" value="Galactose-bd-like_sf"/>
</dbReference>
<reference evidence="12" key="1">
    <citation type="submission" date="2018-08" db="EMBL/GenBank/DDBJ databases">
        <authorList>
            <person name="Liu Z.-W."/>
            <person name="Du Z.-J."/>
        </authorList>
    </citation>
    <scope>NUCLEOTIDE SEQUENCE [LARGE SCALE GENOMIC DNA]</scope>
    <source>
        <strain evidence="12">H4X</strain>
    </source>
</reference>
<keyword evidence="7" id="KW-0732">Signal</keyword>
<dbReference type="InterPro" id="IPR045474">
    <property type="entry name" value="GEVED"/>
</dbReference>
<dbReference type="Pfam" id="PF00082">
    <property type="entry name" value="Peptidase_S8"/>
    <property type="match status" value="1"/>
</dbReference>
<evidence type="ECO:0000256" key="3">
    <source>
        <dbReference type="ARBA" id="ARBA00022801"/>
    </source>
</evidence>
<dbReference type="Gene3D" id="2.60.120.380">
    <property type="match status" value="1"/>
</dbReference>
<feature type="active site" description="Charge relay system" evidence="5">
    <location>
        <position position="157"/>
    </location>
</feature>
<dbReference type="Pfam" id="PF18962">
    <property type="entry name" value="Por_Secre_tail"/>
    <property type="match status" value="1"/>
</dbReference>
<evidence type="ECO:0000256" key="1">
    <source>
        <dbReference type="ARBA" id="ARBA00011073"/>
    </source>
</evidence>
<evidence type="ECO:0000313" key="11">
    <source>
        <dbReference type="EMBL" id="RDV13872.1"/>
    </source>
</evidence>
<evidence type="ECO:0000256" key="2">
    <source>
        <dbReference type="ARBA" id="ARBA00022670"/>
    </source>
</evidence>
<dbReference type="Gene3D" id="3.40.50.200">
    <property type="entry name" value="Peptidase S8/S53 domain"/>
    <property type="match status" value="1"/>
</dbReference>
<feature type="active site" description="Charge relay system" evidence="5">
    <location>
        <position position="388"/>
    </location>
</feature>
<evidence type="ECO:0000259" key="10">
    <source>
        <dbReference type="Pfam" id="PF20009"/>
    </source>
</evidence>
<dbReference type="PANTHER" id="PTHR43399:SF4">
    <property type="entry name" value="CELL WALL-ASSOCIATED PROTEASE"/>
    <property type="match status" value="1"/>
</dbReference>
<dbReference type="OrthoDB" id="9792152at2"/>
<dbReference type="InterPro" id="IPR000209">
    <property type="entry name" value="Peptidase_S8/S53_dom"/>
</dbReference>
<sequence>MRRLSLWLVTLGLAAATPALAQHDVTRIQTNIKALQQIAVAAEKDYKADKARAIELAHKNGWVIQKTYKDGTYISLQGLDSRGMPIYYITYNNSRAAATTKTDQLWAGGSLGLNLSGASSSVVSKLAMWDGGRIRETHQELKKRVQLKDDATEASEHATHVAGTLIASGMNAMAKGMAYGATLQAYDFNNDEAEMAKAAEKLLVSNHSYGSIAGWRYNDDREGTDEDPKWEWWGDKDVSATEDYRFGYYDKQAASWDKIAYNAPYYLIVKSVGNNRGERGPETGEPYFQRKSDGKFDLVTSRPANLSSNDGYDVISTAGNAKNILAVGAVAPLSDGFTRAEDVLVSTFSSYGPTDDGRIKPDIVGNGVSVLSSSSSSDRDYKTLSGTSMAAPNVAGTLLLLQEHYANLNSGKVMRAATLKGLAIHTADEAGATKGPDYIYGWGLLNAERAASLLSNSNGTHLLQEKSLEQGQSQTIEVRASGAGPLKITISWTDPEGSVTTAGVKALNNRTPRLVNDLDVRVASAGTTYQPWTLDPATPDAAAKAGDNVVDNVEQILIENAVPGKTYTITVNHKGTLTKGPQAYSLLVSGAGGTAVCASAPTSDAGAKITRFAIGTEAVTSNVNCTTYQDLTNNIFILEPDQNATLTIATGTCAADAPKVAKVFADWNGDGDFEDAGETVATSGVLNGAETFTGAIKAPATAVVGNKVRLRVVLQETQQAASVTACGSYSRGETQDYLVQFSQPGKDISVNAVMPIGSSLCATSEQTVAVIIRNLGAVAQTNIPVTISVRENGTEVQQLTGTYTGTLEPYAKAELLLNDSFATEAGKTYELVALSNLPGDAVTTNNRMQRTFTVPENMAAPVNASAARCGEAPHYTLTHEGAGTIFWYNSPTATQPLAAGNQLQLAANKVPNGKLYAAYNDYEGTVGAANKSFATGGGYNQFSPDVLVTTKAPMVLETARLYIGHGGKITFTAYDADGSPVSSRTLQVSPTRTTPAPGPQPDDPADQGAVYYLGLELPEAGTYNIAISYEEGATIFRNNAGVKGYPFEIPDVFSITGNTATNSDTHTSLDYYYYFYDLKVRGLGCRSERAEVEMVIGAPLAQPVVSRSGQALVSSAAAGNQWFLDGKAIEGATGNEITPEASGNYTVVVTANGCVSEASAALRFDFDTSERGVSAELMAFPNPSQSGLFNFTLETQGTEDITIEVVDLMGKQVYTGEVKQFNGQYRGEIDLKMHSSGMYVLRVQHGDKLQTKKLLIRR</sequence>